<comment type="caution">
    <text evidence="1">The sequence shown here is derived from an EMBL/GenBank/DDBJ whole genome shotgun (WGS) entry which is preliminary data.</text>
</comment>
<evidence type="ECO:0000313" key="2">
    <source>
        <dbReference type="Proteomes" id="UP000270795"/>
    </source>
</evidence>
<reference evidence="1 2" key="1">
    <citation type="submission" date="2018-08" db="EMBL/GenBank/DDBJ databases">
        <title>Recombination of ecologically and evolutionarily significant loci maintains genetic cohesion in the Pseudomonas syringae species complex.</title>
        <authorList>
            <person name="Dillon M."/>
            <person name="Thakur S."/>
            <person name="Almeida R.N.D."/>
            <person name="Weir B.S."/>
            <person name="Guttman D.S."/>
        </authorList>
    </citation>
    <scope>NUCLEOTIDE SEQUENCE [LARGE SCALE GENOMIC DNA]</scope>
    <source>
        <strain evidence="1 2">ICMP 11899</strain>
    </source>
</reference>
<protein>
    <submittedName>
        <fullName evidence="1">Uncharacterized protein</fullName>
    </submittedName>
</protein>
<evidence type="ECO:0000313" key="1">
    <source>
        <dbReference type="EMBL" id="RMV08803.1"/>
    </source>
</evidence>
<dbReference type="EMBL" id="RBUM01000494">
    <property type="protein sequence ID" value="RMV08803.1"/>
    <property type="molecule type" value="Genomic_DNA"/>
</dbReference>
<sequence>MVNDGGDGESAWPFSHRNAYARSVGKPVVQIRCLAATTKIDITERIDIEGKVGIGHEGSMPGALETGCFALAFARLARLRFLVSDAMCKPVLRRDRLHFGYDNRFQNPTICSRRLPCSQCQCRARITGHSARWLRSMQARSALAVPRPPHHPR</sequence>
<name>A0A3M5ZP46_PSESS</name>
<proteinExistence type="predicted"/>
<dbReference type="AlphaFoldDB" id="A0A3M5ZP46"/>
<dbReference type="Proteomes" id="UP000270795">
    <property type="component" value="Unassembled WGS sequence"/>
</dbReference>
<accession>A0A3M5ZP46</accession>
<organism evidence="1 2">
    <name type="scientific">Pseudomonas savastanoi</name>
    <name type="common">Pseudomonas syringae pv. savastanoi</name>
    <dbReference type="NCBI Taxonomy" id="29438"/>
    <lineage>
        <taxon>Bacteria</taxon>
        <taxon>Pseudomonadati</taxon>
        <taxon>Pseudomonadota</taxon>
        <taxon>Gammaproteobacteria</taxon>
        <taxon>Pseudomonadales</taxon>
        <taxon>Pseudomonadaceae</taxon>
        <taxon>Pseudomonas</taxon>
    </lineage>
</organism>
<gene>
    <name evidence="1" type="ORF">ALP17_110011</name>
</gene>